<dbReference type="EMBL" id="SLXH01000007">
    <property type="protein sequence ID" value="TCP19057.1"/>
    <property type="molecule type" value="Genomic_DNA"/>
</dbReference>
<protein>
    <recommendedName>
        <fullName evidence="3">Phosphate-selective porin O/P</fullName>
    </recommendedName>
</protein>
<reference evidence="1 2" key="1">
    <citation type="submission" date="2019-03" db="EMBL/GenBank/DDBJ databases">
        <title>Genomic Encyclopedia of Type Strains, Phase IV (KMG-IV): sequencing the most valuable type-strain genomes for metagenomic binning, comparative biology and taxonomic classification.</title>
        <authorList>
            <person name="Goeker M."/>
        </authorList>
    </citation>
    <scope>NUCLEOTIDE SEQUENCE [LARGE SCALE GENOMIC DNA]</scope>
    <source>
        <strain evidence="1 2">DSM 1837</strain>
    </source>
</reference>
<gene>
    <name evidence="1" type="ORF">EV674_10754</name>
</gene>
<organism evidence="1 2">
    <name type="scientific">Simplicispira metamorpha</name>
    <dbReference type="NCBI Taxonomy" id="80881"/>
    <lineage>
        <taxon>Bacteria</taxon>
        <taxon>Pseudomonadati</taxon>
        <taxon>Pseudomonadota</taxon>
        <taxon>Betaproteobacteria</taxon>
        <taxon>Burkholderiales</taxon>
        <taxon>Comamonadaceae</taxon>
        <taxon>Simplicispira</taxon>
    </lineage>
</organism>
<evidence type="ECO:0000313" key="1">
    <source>
        <dbReference type="EMBL" id="TCP19057.1"/>
    </source>
</evidence>
<dbReference type="Proteomes" id="UP000295182">
    <property type="component" value="Unassembled WGS sequence"/>
</dbReference>
<sequence>MTFSRTPAIPTPGRVAEAAHWRRGAALLAACLPLWAGAHGTATEPVPDEVGLRAGVAAAVTYLRADAVLPSARLEGFVLQGDEGVDRRRWGLEHGVLDVGWRFHPQWAAYAAVGKHDSDRPHTEAFWLQARQPQGDATWLLSAGRQRPALGAVLETAGHFDRFSQVPLAQRATLNGSWIDDGVQLGWRGEVAGRPVALDAGLWRGQVFPGARQGSAVPALHVGTQVGDVAIDAVAARFAPRGRGTRTSSFGAGHSHAAPVCDASTRGQVACFDGHSDLAAASARWQSPDWPLTVSAAGWLRRDRGDVASGNGSARYHSTQRGGWLEGVWQFHPQLEAGLRVERLQARHALSGPGAALLASELRLNRYQPAQRTVWMLGYTPRPGLDVRLELGRESVAGQRVRYAMLRALWQFDTQLAP</sequence>
<comment type="caution">
    <text evidence="1">The sequence shown here is derived from an EMBL/GenBank/DDBJ whole genome shotgun (WGS) entry which is preliminary data.</text>
</comment>
<dbReference type="SUPFAM" id="SSF56935">
    <property type="entry name" value="Porins"/>
    <property type="match status" value="1"/>
</dbReference>
<name>A0A4R2ND18_9BURK</name>
<accession>A0A4R2ND18</accession>
<proteinExistence type="predicted"/>
<keyword evidence="2" id="KW-1185">Reference proteome</keyword>
<evidence type="ECO:0008006" key="3">
    <source>
        <dbReference type="Google" id="ProtNLM"/>
    </source>
</evidence>
<dbReference type="OrthoDB" id="8804471at2"/>
<dbReference type="AlphaFoldDB" id="A0A4R2ND18"/>
<evidence type="ECO:0000313" key="2">
    <source>
        <dbReference type="Proteomes" id="UP000295182"/>
    </source>
</evidence>
<dbReference type="RefSeq" id="WP_119012980.1">
    <property type="nucleotide sequence ID" value="NZ_QXNC01000011.1"/>
</dbReference>